<keyword evidence="1" id="KW-0597">Phosphoprotein</keyword>
<proteinExistence type="predicted"/>
<dbReference type="OrthoDB" id="9793549at2"/>
<dbReference type="Proteomes" id="UP000068382">
    <property type="component" value="Unassembled WGS sequence"/>
</dbReference>
<sequence>MRRHMNILLVEDDDLDATMIKRALKKVAPGTVLTRATDGIEAMEMISSGAIASPFFVLLDINMPRMNGHEFLRELRGNSNASDNMVFMFTTSDSEKDISRAYGERVNGYIVKPQSADSMNEIIETLQGYWTACEPPLDLA</sequence>
<dbReference type="InterPro" id="IPR001789">
    <property type="entry name" value="Sig_transdc_resp-reg_receiver"/>
</dbReference>
<dbReference type="InterPro" id="IPR052893">
    <property type="entry name" value="TCS_response_regulator"/>
</dbReference>
<feature type="domain" description="Response regulatory" evidence="2">
    <location>
        <begin position="6"/>
        <end position="127"/>
    </location>
</feature>
<feature type="modified residue" description="4-aspartylphosphate" evidence="1">
    <location>
        <position position="60"/>
    </location>
</feature>
<dbReference type="GO" id="GO:0000160">
    <property type="term" value="P:phosphorelay signal transduction system"/>
    <property type="evidence" value="ECO:0007669"/>
    <property type="project" value="InterPro"/>
</dbReference>
<gene>
    <name evidence="3" type="primary">rcp1_1</name>
    <name evidence="3" type="ORF">TRIHO_16210</name>
</gene>
<dbReference type="InterPro" id="IPR011006">
    <property type="entry name" value="CheY-like_superfamily"/>
</dbReference>
<name>A0A132BYL4_9RHOB</name>
<dbReference type="CDD" id="cd17557">
    <property type="entry name" value="REC_Rcp-like"/>
    <property type="match status" value="1"/>
</dbReference>
<accession>A0A132BYL4</accession>
<dbReference type="SMART" id="SM00448">
    <property type="entry name" value="REC"/>
    <property type="match status" value="1"/>
</dbReference>
<dbReference type="AlphaFoldDB" id="A0A132BYL4"/>
<evidence type="ECO:0000256" key="1">
    <source>
        <dbReference type="PROSITE-ProRule" id="PRU00169"/>
    </source>
</evidence>
<evidence type="ECO:0000313" key="3">
    <source>
        <dbReference type="EMBL" id="KUP93493.1"/>
    </source>
</evidence>
<dbReference type="PANTHER" id="PTHR44520">
    <property type="entry name" value="RESPONSE REGULATOR RCP1-RELATED"/>
    <property type="match status" value="1"/>
</dbReference>
<reference evidence="3 4" key="1">
    <citation type="submission" date="2015-12" db="EMBL/GenBank/DDBJ databases">
        <title>Genome sequence of the marine Rhodobacteraceae strain O3.65, Candidatus Tritonibacter horizontis.</title>
        <authorList>
            <person name="Poehlein A."/>
            <person name="Giebel H.A."/>
            <person name="Voget S."/>
            <person name="Brinkhoff T."/>
        </authorList>
    </citation>
    <scope>NUCLEOTIDE SEQUENCE [LARGE SCALE GENOMIC DNA]</scope>
    <source>
        <strain evidence="3 4">O3.65</strain>
    </source>
</reference>
<dbReference type="SUPFAM" id="SSF52172">
    <property type="entry name" value="CheY-like"/>
    <property type="match status" value="1"/>
</dbReference>
<dbReference type="Gene3D" id="3.40.50.2300">
    <property type="match status" value="1"/>
</dbReference>
<evidence type="ECO:0000313" key="4">
    <source>
        <dbReference type="Proteomes" id="UP000068382"/>
    </source>
</evidence>
<dbReference type="EMBL" id="LPUY01000051">
    <property type="protein sequence ID" value="KUP93493.1"/>
    <property type="molecule type" value="Genomic_DNA"/>
</dbReference>
<dbReference type="Pfam" id="PF00072">
    <property type="entry name" value="Response_reg"/>
    <property type="match status" value="1"/>
</dbReference>
<dbReference type="PROSITE" id="PS50110">
    <property type="entry name" value="RESPONSE_REGULATORY"/>
    <property type="match status" value="1"/>
</dbReference>
<evidence type="ECO:0000259" key="2">
    <source>
        <dbReference type="PROSITE" id="PS50110"/>
    </source>
</evidence>
<dbReference type="PANTHER" id="PTHR44520:SF2">
    <property type="entry name" value="RESPONSE REGULATOR RCP1"/>
    <property type="match status" value="1"/>
</dbReference>
<organism evidence="3 4">
    <name type="scientific">Tritonibacter horizontis</name>
    <dbReference type="NCBI Taxonomy" id="1768241"/>
    <lineage>
        <taxon>Bacteria</taxon>
        <taxon>Pseudomonadati</taxon>
        <taxon>Pseudomonadota</taxon>
        <taxon>Alphaproteobacteria</taxon>
        <taxon>Rhodobacterales</taxon>
        <taxon>Paracoccaceae</taxon>
        <taxon>Tritonibacter</taxon>
    </lineage>
</organism>
<comment type="caution">
    <text evidence="3">The sequence shown here is derived from an EMBL/GenBank/DDBJ whole genome shotgun (WGS) entry which is preliminary data.</text>
</comment>
<protein>
    <submittedName>
        <fullName evidence="3">Response regulator rcp1</fullName>
    </submittedName>
</protein>
<keyword evidence="4" id="KW-1185">Reference proteome</keyword>